<dbReference type="Proteomes" id="UP000535020">
    <property type="component" value="Unassembled WGS sequence"/>
</dbReference>
<protein>
    <submittedName>
        <fullName evidence="2">Putative porin</fullName>
    </submittedName>
</protein>
<feature type="chain" id="PRO_5030531945" evidence="1">
    <location>
        <begin position="19"/>
        <end position="643"/>
    </location>
</feature>
<keyword evidence="1" id="KW-0732">Signal</keyword>
<name>A0A7Y8Y3X7_9FLAO</name>
<dbReference type="AlphaFoldDB" id="A0A7Y8Y3X7"/>
<comment type="caution">
    <text evidence="2">The sequence shown here is derived from an EMBL/GenBank/DDBJ whole genome shotgun (WGS) entry which is preliminary data.</text>
</comment>
<proteinExistence type="predicted"/>
<evidence type="ECO:0000313" key="3">
    <source>
        <dbReference type="Proteomes" id="UP000535020"/>
    </source>
</evidence>
<evidence type="ECO:0000256" key="1">
    <source>
        <dbReference type="SAM" id="SignalP"/>
    </source>
</evidence>
<organism evidence="2 3">
    <name type="scientific">Flavobacterium agri</name>
    <dbReference type="NCBI Taxonomy" id="2743471"/>
    <lineage>
        <taxon>Bacteria</taxon>
        <taxon>Pseudomonadati</taxon>
        <taxon>Bacteroidota</taxon>
        <taxon>Flavobacteriia</taxon>
        <taxon>Flavobacteriales</taxon>
        <taxon>Flavobacteriaceae</taxon>
        <taxon>Flavobacterium</taxon>
    </lineage>
</organism>
<feature type="signal peptide" evidence="1">
    <location>
        <begin position="1"/>
        <end position="18"/>
    </location>
</feature>
<evidence type="ECO:0000313" key="2">
    <source>
        <dbReference type="EMBL" id="NYA71875.1"/>
    </source>
</evidence>
<accession>A0A7Y8Y3X7</accession>
<dbReference type="RefSeq" id="WP_176006682.1">
    <property type="nucleotide sequence ID" value="NZ_JABWMI010000014.1"/>
</dbReference>
<sequence>MRVLLLICFLIVSSHVYCQERVTPAAAPKDASGKPAKDAPKATIDMYRIVMLERDTVYVDTSLTIQDEYKHNYLRKDIFGLLPFANEGQTYQTLDFGLKKHDPFPGFGHRAKQFPYLEARDIRYYSMATPFTDLYYKSVMQRGQNVDAFVSANISPQLNFSIAYKGLRSDGKYINSVSSTGNFRFTTSYHTKDNRYSANFHFVSYDFLNDENGGVANIEDFESGSSQYKNRLRLNVFSRDAESFLKGKRLFLDHDFRINGNDAQNNLHITHQFNYENKFFQYKQGTLTTVLDDNTTIQRYGASFRPANINDQTHYNRMYNKVAVVYENKTLGKFKFFAEDFRYNYYFDRVLLLDEGINTGLLSDEIQTIGGEYEFRTQHWMAHGLISQSMGDQSLSHIQGNLRYTFNDKNVVSFQYERMNKIPDNIYNLNQSSYIAYNWTNDFNNEKINTISIDANTQWLTASVKVSSFKDMLYFADTAADDTVILAPQQHSGSINYLSVKVGRDLKLWKFGLDNTVLYQQVDQESDIVNVPKFVTRNTLYFQDYYFKKALFIQTGVTFNYFTKYYANDYNPVIGEFYVQNQKEIGDFPMFDFFLDMKIRTARIYFKCEHFNSAWTGNNFLTAPNYPYRDFMIRIGMEWNFFK</sequence>
<gene>
    <name evidence="2" type="ORF">HZF10_13160</name>
</gene>
<dbReference type="EMBL" id="JACBJI010000005">
    <property type="protein sequence ID" value="NYA71875.1"/>
    <property type="molecule type" value="Genomic_DNA"/>
</dbReference>
<reference evidence="2 3" key="1">
    <citation type="submission" date="2020-07" db="EMBL/GenBank/DDBJ databases">
        <authorList>
            <person name="Sun Q."/>
        </authorList>
    </citation>
    <scope>NUCLEOTIDE SEQUENCE [LARGE SCALE GENOMIC DNA]</scope>
    <source>
        <strain evidence="2 3">MAH-1</strain>
    </source>
</reference>
<dbReference type="Pfam" id="PF14121">
    <property type="entry name" value="Porin_10"/>
    <property type="match status" value="1"/>
</dbReference>
<keyword evidence="3" id="KW-1185">Reference proteome</keyword>
<dbReference type="InterPro" id="IPR025631">
    <property type="entry name" value="Porin_10"/>
</dbReference>